<dbReference type="SMART" id="SM01411">
    <property type="entry name" value="Ephrin_rec_like"/>
    <property type="match status" value="5"/>
</dbReference>
<gene>
    <name evidence="2" type="ORF">OEZ85_010126</name>
</gene>
<dbReference type="InterPro" id="IPR011641">
    <property type="entry name" value="Tyr-kin_ephrin_A/B_rcpt-like"/>
</dbReference>
<dbReference type="Proteomes" id="UP001244341">
    <property type="component" value="Chromosome 2b"/>
</dbReference>
<name>A0ABY8TLQ1_TETOB</name>
<dbReference type="InterPro" id="IPR009030">
    <property type="entry name" value="Growth_fac_rcpt_cys_sf"/>
</dbReference>
<dbReference type="EMBL" id="CP126209">
    <property type="protein sequence ID" value="WIA09912.1"/>
    <property type="molecule type" value="Genomic_DNA"/>
</dbReference>
<protein>
    <recommendedName>
        <fullName evidence="1">Tyrosine-protein kinase ephrin type A/B receptor-like domain-containing protein</fullName>
    </recommendedName>
</protein>
<accession>A0ABY8TLQ1</accession>
<proteinExistence type="predicted"/>
<evidence type="ECO:0000259" key="1">
    <source>
        <dbReference type="Pfam" id="PF07699"/>
    </source>
</evidence>
<feature type="domain" description="Tyrosine-protein kinase ephrin type A/B receptor-like" evidence="1">
    <location>
        <begin position="567"/>
        <end position="606"/>
    </location>
</feature>
<dbReference type="SUPFAM" id="SSF57184">
    <property type="entry name" value="Growth factor receptor domain"/>
    <property type="match status" value="1"/>
</dbReference>
<evidence type="ECO:0000313" key="3">
    <source>
        <dbReference type="Proteomes" id="UP001244341"/>
    </source>
</evidence>
<reference evidence="2 3" key="1">
    <citation type="submission" date="2023-05" db="EMBL/GenBank/DDBJ databases">
        <title>A 100% complete, gapless, phased diploid assembly of the Scenedesmus obliquus UTEX 3031 genome.</title>
        <authorList>
            <person name="Biondi T.C."/>
            <person name="Hanschen E.R."/>
            <person name="Kwon T."/>
            <person name="Eng W."/>
            <person name="Kruse C.P.S."/>
            <person name="Koehler S.I."/>
            <person name="Kunde Y."/>
            <person name="Gleasner C.D."/>
            <person name="You Mak K.T."/>
            <person name="Polle J."/>
            <person name="Hovde B.T."/>
            <person name="Starkenburg S.R."/>
        </authorList>
    </citation>
    <scope>NUCLEOTIDE SEQUENCE [LARGE SCALE GENOMIC DNA]</scope>
    <source>
        <strain evidence="2 3">DOE0152z</strain>
    </source>
</reference>
<dbReference type="Pfam" id="PF07699">
    <property type="entry name" value="Ephrin_rec_like"/>
    <property type="match status" value="1"/>
</dbReference>
<organism evidence="2 3">
    <name type="scientific">Tetradesmus obliquus</name>
    <name type="common">Green alga</name>
    <name type="synonym">Acutodesmus obliquus</name>
    <dbReference type="NCBI Taxonomy" id="3088"/>
    <lineage>
        <taxon>Eukaryota</taxon>
        <taxon>Viridiplantae</taxon>
        <taxon>Chlorophyta</taxon>
        <taxon>core chlorophytes</taxon>
        <taxon>Chlorophyceae</taxon>
        <taxon>CS clade</taxon>
        <taxon>Sphaeropleales</taxon>
        <taxon>Scenedesmaceae</taxon>
        <taxon>Tetradesmus</taxon>
    </lineage>
</organism>
<sequence>MPQRHNSRLKGARLPVGAAGRVLLAAPTCGPFCLAGKCSVASGKALCSKCAGVMVPLLAGPNTGQCGCEAGFYFNRSSSAASPSCSPCEPGFICQPARHYVAPAARTAFDRKACAAYGPGLTTRRGKSTSAALCVEKPGYFFAPNGTAPGAALCRGNTWSVGFSKSASCKPCPAGYVIAAARDSNPAERDSAKKCKLPPGYTLSMPQGAPQVQVVACLPGTYQPDYLPYGTTATDTKCSECLQGVTTRFNAATSSAACNRLLPGYHAAAVANSSEVLAARPCPQGFFCEGNANSSSPAAAISFGNASHETGLVPAPAAAALAAAAVRQCPGGLWTQRIGARSESECAVPPGHMLSASGQLQPCPDGTFSSAWRQPDQAGSCTACGRGMRSEPDATGGAVLLGLAVGPDGEEAEGLALPIRGNLQACYTPVGYGLYDNGAGGFTAQPCSNNSYGSDQKAYAYKGVPCSPCPEGTETRTGGLSGTHLNSELNGYVGWRACVTQPGYGYTAALGPAPCEQGSWSAGGTASPCTPCSTGLTTDASWTAESHDDAGDCRLGPGWGYHGGQIVPCPEGTYNALLRADTRAPCDACPDNASTPSAGANSAEDCTLCAAGYGAASDTAPCADCSLLNGYGPPDRQERACTRCPGQLLGFTFFWAGALLTYRSPAISTPRATAPADCVLQFAQLQDELWALNATAAAAAGHESLEACLAQCSGACQYVTYDYAQRACSMRSASGSGAHVVAFKALYAGDMLATNERQAGPLPRAVAAGSGRYTQWQDDIPFGIGVQAPATAAAAATSKDACFTECNWEEACAGVVVVGGSLTGEAASGCRLIYGFTGLQSLAATSRSLTRAVPARFN</sequence>
<evidence type="ECO:0000313" key="2">
    <source>
        <dbReference type="EMBL" id="WIA09912.1"/>
    </source>
</evidence>
<keyword evidence="3" id="KW-1185">Reference proteome</keyword>
<dbReference type="Gene3D" id="2.10.50.10">
    <property type="entry name" value="Tumor Necrosis Factor Receptor, subunit A, domain 2"/>
    <property type="match status" value="1"/>
</dbReference>